<feature type="binding site" evidence="9">
    <location>
        <position position="103"/>
    </location>
    <ligand>
        <name>[4Fe-4S] cluster</name>
        <dbReference type="ChEBI" id="CHEBI:49883"/>
    </ligand>
</feature>
<comment type="caution">
    <text evidence="10">The sequence shown here is derived from an EMBL/GenBank/DDBJ whole genome shotgun (WGS) entry which is preliminary data.</text>
</comment>
<dbReference type="NCBIfam" id="NF006879">
    <property type="entry name" value="PRK09375.1-4"/>
    <property type="match status" value="1"/>
</dbReference>
<evidence type="ECO:0000256" key="5">
    <source>
        <dbReference type="ARBA" id="ARBA00022679"/>
    </source>
</evidence>
<protein>
    <recommendedName>
        <fullName evidence="2 9">Quinolinate synthase</fullName>
        <ecNumber evidence="2 9">2.5.1.72</ecNumber>
    </recommendedName>
</protein>
<dbReference type="PANTHER" id="PTHR30573">
    <property type="entry name" value="QUINOLINATE SYNTHETASE A"/>
    <property type="match status" value="1"/>
</dbReference>
<dbReference type="Gene3D" id="3.40.50.10800">
    <property type="entry name" value="NadA-like"/>
    <property type="match status" value="3"/>
</dbReference>
<comment type="cofactor">
    <cofactor evidence="9">
        <name>[4Fe-4S] cluster</name>
        <dbReference type="ChEBI" id="CHEBI:49883"/>
    </cofactor>
    <text evidence="9">Binds 1 [4Fe-4S] cluster per subunit.</text>
</comment>
<keyword evidence="3 9" id="KW-0004">4Fe-4S</keyword>
<feature type="binding site" evidence="9">
    <location>
        <position position="41"/>
    </location>
    <ligand>
        <name>iminosuccinate</name>
        <dbReference type="ChEBI" id="CHEBI:77875"/>
    </ligand>
</feature>
<dbReference type="InterPro" id="IPR003473">
    <property type="entry name" value="NadA"/>
</dbReference>
<dbReference type="RefSeq" id="WP_345106551.1">
    <property type="nucleotide sequence ID" value="NZ_BAABCV010000012.1"/>
</dbReference>
<evidence type="ECO:0000256" key="7">
    <source>
        <dbReference type="ARBA" id="ARBA00023004"/>
    </source>
</evidence>
<dbReference type="EMBL" id="BAABCV010000012">
    <property type="protein sequence ID" value="GAA4103422.1"/>
    <property type="molecule type" value="Genomic_DNA"/>
</dbReference>
<keyword evidence="5 9" id="KW-0808">Transferase</keyword>
<dbReference type="Proteomes" id="UP001500841">
    <property type="component" value="Unassembled WGS sequence"/>
</dbReference>
<feature type="binding site" evidence="9">
    <location>
        <position position="282"/>
    </location>
    <ligand>
        <name>[4Fe-4S] cluster</name>
        <dbReference type="ChEBI" id="CHEBI:49883"/>
    </ligand>
</feature>
<dbReference type="PANTHER" id="PTHR30573:SF0">
    <property type="entry name" value="QUINOLINATE SYNTHASE, CHLOROPLASTIC"/>
    <property type="match status" value="1"/>
</dbReference>
<accession>A0ABP7X3T3</accession>
<sequence>MDIFEEINLKGYVDEYIDPSLDLFNEIEKLKKEKNAVILAHYYQEGDIQDIADYIGDSLGLSQQAAKTDADIIVFAGVHFMAETAKILSPTKKVLLPDVKAGCSLADSCPPHLFKKFKEQYPDHLVITYVNCTAELKALSDIVCTSSNAVQIVESLPPEQKIIFGPDKNLGAYVAKKTGRDLVLWNGACMVHEIFSREKITKLKERYPNAKILAHPECEDVILEMADYIGSTTGILKYAKKSPETEFIVATEPGIIHQMEKDNPDKVFIPAPPNNNCACNDCPHMKRNTLEKLYLCLKNERPEIEVPADIIEKAVKPIERMLEISAKLGL</sequence>
<dbReference type="NCBIfam" id="TIGR00550">
    <property type="entry name" value="nadA"/>
    <property type="match status" value="1"/>
</dbReference>
<evidence type="ECO:0000313" key="11">
    <source>
        <dbReference type="Proteomes" id="UP001500841"/>
    </source>
</evidence>
<feature type="binding site" evidence="9">
    <location>
        <position position="232"/>
    </location>
    <ligand>
        <name>iminosuccinate</name>
        <dbReference type="ChEBI" id="CHEBI:77875"/>
    </ligand>
</feature>
<evidence type="ECO:0000256" key="8">
    <source>
        <dbReference type="ARBA" id="ARBA00023014"/>
    </source>
</evidence>
<reference evidence="11" key="1">
    <citation type="journal article" date="2019" name="Int. J. Syst. Evol. Microbiol.">
        <title>The Global Catalogue of Microorganisms (GCM) 10K type strain sequencing project: providing services to taxonomists for standard genome sequencing and annotation.</title>
        <authorList>
            <consortium name="The Broad Institute Genomics Platform"/>
            <consortium name="The Broad Institute Genome Sequencing Center for Infectious Disease"/>
            <person name="Wu L."/>
            <person name="Ma J."/>
        </authorList>
    </citation>
    <scope>NUCLEOTIDE SEQUENCE [LARGE SCALE GENOMIC DNA]</scope>
    <source>
        <strain evidence="11">JCM 17085</strain>
    </source>
</reference>
<feature type="binding site" evidence="9">
    <location>
        <begin position="129"/>
        <end position="131"/>
    </location>
    <ligand>
        <name>iminosuccinate</name>
        <dbReference type="ChEBI" id="CHEBI:77875"/>
    </ligand>
</feature>
<comment type="pathway">
    <text evidence="1 9">Cofactor biosynthesis; NAD(+) biosynthesis; quinolinate from iminoaspartate: step 1/1.</text>
</comment>
<comment type="subcellular location">
    <subcellularLocation>
        <location evidence="9">Cytoplasm</location>
    </subcellularLocation>
</comment>
<dbReference type="InterPro" id="IPR023066">
    <property type="entry name" value="Quinolinate_synth_type2"/>
</dbReference>
<feature type="binding site" evidence="9">
    <location>
        <position position="58"/>
    </location>
    <ligand>
        <name>iminosuccinate</name>
        <dbReference type="ChEBI" id="CHEBI:77875"/>
    </ligand>
</feature>
<feature type="binding site" evidence="9">
    <location>
        <position position="189"/>
    </location>
    <ligand>
        <name>[4Fe-4S] cluster</name>
        <dbReference type="ChEBI" id="CHEBI:49883"/>
    </ligand>
</feature>
<evidence type="ECO:0000256" key="9">
    <source>
        <dbReference type="HAMAP-Rule" id="MF_00568"/>
    </source>
</evidence>
<evidence type="ECO:0000256" key="6">
    <source>
        <dbReference type="ARBA" id="ARBA00022723"/>
    </source>
</evidence>
<feature type="binding site" evidence="9">
    <location>
        <begin position="215"/>
        <end position="217"/>
    </location>
    <ligand>
        <name>iminosuccinate</name>
        <dbReference type="ChEBI" id="CHEBI:77875"/>
    </ligand>
</feature>
<evidence type="ECO:0000313" key="10">
    <source>
        <dbReference type="EMBL" id="GAA4103422.1"/>
    </source>
</evidence>
<dbReference type="InterPro" id="IPR036094">
    <property type="entry name" value="NadA_sf"/>
</dbReference>
<comment type="function">
    <text evidence="9">Catalyzes the condensation of iminoaspartate with dihydroxyacetone phosphate to form quinolinate.</text>
</comment>
<keyword evidence="7 9" id="KW-0408">Iron</keyword>
<comment type="similarity">
    <text evidence="9">Belongs to the quinolinate synthase family. Type 2 subfamily.</text>
</comment>
<dbReference type="SUPFAM" id="SSF142754">
    <property type="entry name" value="NadA-like"/>
    <property type="match status" value="1"/>
</dbReference>
<keyword evidence="9" id="KW-0963">Cytoplasm</keyword>
<dbReference type="EC" id="2.5.1.72" evidence="2 9"/>
<dbReference type="NCBIfam" id="NF006878">
    <property type="entry name" value="PRK09375.1-2"/>
    <property type="match status" value="1"/>
</dbReference>
<evidence type="ECO:0000256" key="3">
    <source>
        <dbReference type="ARBA" id="ARBA00022485"/>
    </source>
</evidence>
<organism evidence="10 11">
    <name type="scientific">Mucilaginibacter panaciglaebae</name>
    <dbReference type="NCBI Taxonomy" id="502331"/>
    <lineage>
        <taxon>Bacteria</taxon>
        <taxon>Pseudomonadati</taxon>
        <taxon>Bacteroidota</taxon>
        <taxon>Sphingobacteriia</taxon>
        <taxon>Sphingobacteriales</taxon>
        <taxon>Sphingobacteriaceae</taxon>
        <taxon>Mucilaginibacter</taxon>
    </lineage>
</organism>
<evidence type="ECO:0000256" key="1">
    <source>
        <dbReference type="ARBA" id="ARBA00005065"/>
    </source>
</evidence>
<keyword evidence="6 9" id="KW-0479">Metal-binding</keyword>
<name>A0ABP7X3T3_9SPHI</name>
<feature type="binding site" evidence="9">
    <location>
        <position position="146"/>
    </location>
    <ligand>
        <name>iminosuccinate</name>
        <dbReference type="ChEBI" id="CHEBI:77875"/>
    </ligand>
</feature>
<dbReference type="Pfam" id="PF02445">
    <property type="entry name" value="NadA"/>
    <property type="match status" value="1"/>
</dbReference>
<keyword evidence="11" id="KW-1185">Reference proteome</keyword>
<dbReference type="HAMAP" id="MF_00568">
    <property type="entry name" value="NadA_type2"/>
    <property type="match status" value="1"/>
</dbReference>
<keyword evidence="4 9" id="KW-0662">Pyridine nucleotide biosynthesis</keyword>
<proteinExistence type="inferred from homology"/>
<comment type="catalytic activity">
    <reaction evidence="9">
        <text>iminosuccinate + dihydroxyacetone phosphate = quinolinate + phosphate + 2 H2O + H(+)</text>
        <dbReference type="Rhea" id="RHEA:25888"/>
        <dbReference type="ChEBI" id="CHEBI:15377"/>
        <dbReference type="ChEBI" id="CHEBI:15378"/>
        <dbReference type="ChEBI" id="CHEBI:29959"/>
        <dbReference type="ChEBI" id="CHEBI:43474"/>
        <dbReference type="ChEBI" id="CHEBI:57642"/>
        <dbReference type="ChEBI" id="CHEBI:77875"/>
        <dbReference type="EC" id="2.5.1.72"/>
    </reaction>
</comment>
<keyword evidence="8 9" id="KW-0411">Iron-sulfur</keyword>
<evidence type="ECO:0000256" key="2">
    <source>
        <dbReference type="ARBA" id="ARBA00012669"/>
    </source>
</evidence>
<gene>
    <name evidence="9 10" type="primary">nadA</name>
    <name evidence="10" type="ORF">GCM10022392_30910</name>
</gene>
<evidence type="ECO:0000256" key="4">
    <source>
        <dbReference type="ARBA" id="ARBA00022642"/>
    </source>
</evidence>